<dbReference type="InterPro" id="IPR057216">
    <property type="entry name" value="DUF7894"/>
</dbReference>
<feature type="domain" description="DUF7894" evidence="1">
    <location>
        <begin position="1"/>
        <end position="235"/>
    </location>
</feature>
<dbReference type="AlphaFoldDB" id="A0AAV8UA94"/>
<name>A0AAV8UA94_9ROSI</name>
<sequence>MKIAPNVIFLFKDSDGLATVIADALQPNPISAFQRLNESFDLPLDRYGISDSKACGKLIHFVDDGGNYQVSLMLLEKYEPPNLVCAVHEVLSQILQTSIGLPSLVLPFAGTISQLKWDTKSMGVVGKKAELYGVHVGPETDTMVSITSRLAKLPSSLQIHCEYVACFLQLVQALNLPTSVLICHRESVGEELQILYNIGELLATTFGLSFMKDKIKWNPVKTSRDNEQPWRTLYG</sequence>
<dbReference type="PANTHER" id="PTHR37221:SF1">
    <property type="entry name" value="OS02G0582400 PROTEIN"/>
    <property type="match status" value="1"/>
</dbReference>
<dbReference type="PANTHER" id="PTHR37221">
    <property type="entry name" value="OS02G0582400 PROTEIN"/>
    <property type="match status" value="1"/>
</dbReference>
<keyword evidence="3" id="KW-1185">Reference proteome</keyword>
<evidence type="ECO:0000313" key="3">
    <source>
        <dbReference type="Proteomes" id="UP001159364"/>
    </source>
</evidence>
<evidence type="ECO:0000313" key="2">
    <source>
        <dbReference type="EMBL" id="KAJ8899345.1"/>
    </source>
</evidence>
<reference evidence="2 3" key="1">
    <citation type="submission" date="2021-09" db="EMBL/GenBank/DDBJ databases">
        <title>Genomic insights and catalytic innovation underlie evolution of tropane alkaloids biosynthesis.</title>
        <authorList>
            <person name="Wang Y.-J."/>
            <person name="Tian T."/>
            <person name="Huang J.-P."/>
            <person name="Huang S.-X."/>
        </authorList>
    </citation>
    <scope>NUCLEOTIDE SEQUENCE [LARGE SCALE GENOMIC DNA]</scope>
    <source>
        <strain evidence="2">KIB-2018</strain>
        <tissue evidence="2">Leaf</tissue>
    </source>
</reference>
<evidence type="ECO:0000259" key="1">
    <source>
        <dbReference type="Pfam" id="PF25428"/>
    </source>
</evidence>
<dbReference type="Proteomes" id="UP001159364">
    <property type="component" value="Linkage Group LG08"/>
</dbReference>
<proteinExistence type="predicted"/>
<comment type="caution">
    <text evidence="2">The sequence shown here is derived from an EMBL/GenBank/DDBJ whole genome shotgun (WGS) entry which is preliminary data.</text>
</comment>
<dbReference type="EMBL" id="JAIWQS010000008">
    <property type="protein sequence ID" value="KAJ8899345.1"/>
    <property type="molecule type" value="Genomic_DNA"/>
</dbReference>
<gene>
    <name evidence="2" type="ORF">K2173_018319</name>
</gene>
<organism evidence="2 3">
    <name type="scientific">Erythroxylum novogranatense</name>
    <dbReference type="NCBI Taxonomy" id="1862640"/>
    <lineage>
        <taxon>Eukaryota</taxon>
        <taxon>Viridiplantae</taxon>
        <taxon>Streptophyta</taxon>
        <taxon>Embryophyta</taxon>
        <taxon>Tracheophyta</taxon>
        <taxon>Spermatophyta</taxon>
        <taxon>Magnoliopsida</taxon>
        <taxon>eudicotyledons</taxon>
        <taxon>Gunneridae</taxon>
        <taxon>Pentapetalae</taxon>
        <taxon>rosids</taxon>
        <taxon>fabids</taxon>
        <taxon>Malpighiales</taxon>
        <taxon>Erythroxylaceae</taxon>
        <taxon>Erythroxylum</taxon>
    </lineage>
</organism>
<accession>A0AAV8UA94</accession>
<protein>
    <recommendedName>
        <fullName evidence="1">DUF7894 domain-containing protein</fullName>
    </recommendedName>
</protein>
<dbReference type="Pfam" id="PF25428">
    <property type="entry name" value="DUF7894"/>
    <property type="match status" value="1"/>
</dbReference>